<organism evidence="3 4">
    <name type="scientific">Kineococcus xinjiangensis</name>
    <dbReference type="NCBI Taxonomy" id="512762"/>
    <lineage>
        <taxon>Bacteria</taxon>
        <taxon>Bacillati</taxon>
        <taxon>Actinomycetota</taxon>
        <taxon>Actinomycetes</taxon>
        <taxon>Kineosporiales</taxon>
        <taxon>Kineosporiaceae</taxon>
        <taxon>Kineococcus</taxon>
    </lineage>
</organism>
<dbReference type="RefSeq" id="WP_104435296.1">
    <property type="nucleotide sequence ID" value="NZ_PTJD01000017.1"/>
</dbReference>
<keyword evidence="1" id="KW-0732">Signal</keyword>
<dbReference type="Proteomes" id="UP000239485">
    <property type="component" value="Unassembled WGS sequence"/>
</dbReference>
<reference evidence="3 4" key="1">
    <citation type="submission" date="2018-02" db="EMBL/GenBank/DDBJ databases">
        <title>Genomic Encyclopedia of Archaeal and Bacterial Type Strains, Phase II (KMG-II): from individual species to whole genera.</title>
        <authorList>
            <person name="Goeker M."/>
        </authorList>
    </citation>
    <scope>NUCLEOTIDE SEQUENCE [LARGE SCALE GENOMIC DNA]</scope>
    <source>
        <strain evidence="3 4">DSM 22857</strain>
    </source>
</reference>
<dbReference type="Pfam" id="PF20091">
    <property type="entry name" value="Abhydrolase_10"/>
    <property type="match status" value="1"/>
</dbReference>
<evidence type="ECO:0000259" key="2">
    <source>
        <dbReference type="Pfam" id="PF20091"/>
    </source>
</evidence>
<evidence type="ECO:0000313" key="3">
    <source>
        <dbReference type="EMBL" id="PPK92096.1"/>
    </source>
</evidence>
<feature type="chain" id="PRO_5015751704" description="Alpha/beta hydrolase domain-containing protein" evidence="1">
    <location>
        <begin position="41"/>
        <end position="556"/>
    </location>
</feature>
<comment type="caution">
    <text evidence="3">The sequence shown here is derived from an EMBL/GenBank/DDBJ whole genome shotgun (WGS) entry which is preliminary data.</text>
</comment>
<dbReference type="EMBL" id="PTJD01000017">
    <property type="protein sequence ID" value="PPK92096.1"/>
    <property type="molecule type" value="Genomic_DNA"/>
</dbReference>
<gene>
    <name evidence="3" type="ORF">CLV92_11761</name>
</gene>
<dbReference type="AlphaFoldDB" id="A0A2S6ID21"/>
<evidence type="ECO:0000256" key="1">
    <source>
        <dbReference type="SAM" id="SignalP"/>
    </source>
</evidence>
<sequence>MPPAHPSPARRPALAPGRALRGATALACAALLAASVPAQAAPGAAGAGGGAQDPAAANPAAVPALPEVTGPLPVTATSHPFGGALHQRIPQDLRRSGYVEEEFLVSGRANVYDWPQPGPAVVRTEDAPYTTRILVRRPADRADFSGNVVVEVLNPSNLFDLNIGWALSGPQMMRDGDVWVGITGKPVAIEALKTFDPERYGSLSFANPLPLDDPRNCTDLQTLIRGDSKRTTENGLVWDVNSQVAAWLRSDAPSNPLRYGTPAGGRSPVEKLYAFGYSQTGGFLYTYVNAIAPLDVRRYGRHLFDGYVIGVAGGAFAGASSINQCSPRPAADDPRNQIRDAGVPVIHVMSQSDFLLGIASRREDGNSPRDPFRHYEVPGMGHATPEELHYSAAPEDIVKAGRTIPAMSCADGPRSRFPSSLVFDAALRNLDRWSRDRVAPPRGTVIDVRDAEPVADEFGNLVGGYRTPYVDVPTSTWHGRSAGGGFCFIAGHEDPFDEERLRALYPSHDAYVDAVRRDTRRLVARRYLTAEDGRAVVEQAEASGVPGSPVYHPLTP</sequence>
<accession>A0A2S6ID21</accession>
<dbReference type="OrthoDB" id="1971292at2"/>
<feature type="signal peptide" evidence="1">
    <location>
        <begin position="1"/>
        <end position="40"/>
    </location>
</feature>
<evidence type="ECO:0000313" key="4">
    <source>
        <dbReference type="Proteomes" id="UP000239485"/>
    </source>
</evidence>
<proteinExistence type="predicted"/>
<keyword evidence="4" id="KW-1185">Reference proteome</keyword>
<dbReference type="ESTHER" id="9actn-a0a2s6id21">
    <property type="family name" value="Abhydrolase_10"/>
</dbReference>
<dbReference type="InterPro" id="IPR045394">
    <property type="entry name" value="Abhydrolase_dom"/>
</dbReference>
<feature type="domain" description="Alpha/beta hydrolase" evidence="2">
    <location>
        <begin position="68"/>
        <end position="537"/>
    </location>
</feature>
<name>A0A2S6ID21_9ACTN</name>
<protein>
    <recommendedName>
        <fullName evidence="2">Alpha/beta hydrolase domain-containing protein</fullName>
    </recommendedName>
</protein>